<keyword evidence="2" id="KW-0812">Transmembrane</keyword>
<evidence type="ECO:0000256" key="2">
    <source>
        <dbReference type="SAM" id="Phobius"/>
    </source>
</evidence>
<dbReference type="STRING" id="662479.C440_06772"/>
<evidence type="ECO:0000313" key="5">
    <source>
        <dbReference type="EMBL" id="ELZ95973.1"/>
    </source>
</evidence>
<dbReference type="PANTHER" id="PTHR33608">
    <property type="entry name" value="BLL2464 PROTEIN"/>
    <property type="match status" value="1"/>
</dbReference>
<dbReference type="Pfam" id="PF01345">
    <property type="entry name" value="DUF11"/>
    <property type="match status" value="1"/>
</dbReference>
<evidence type="ECO:0000313" key="6">
    <source>
        <dbReference type="Proteomes" id="UP000011550"/>
    </source>
</evidence>
<feature type="domain" description="DUF58" evidence="4">
    <location>
        <begin position="468"/>
        <end position="582"/>
    </location>
</feature>
<evidence type="ECO:0008006" key="7">
    <source>
        <dbReference type="Google" id="ProtNLM"/>
    </source>
</evidence>
<feature type="transmembrane region" description="Helical" evidence="2">
    <location>
        <begin position="41"/>
        <end position="60"/>
    </location>
</feature>
<dbReference type="NCBIfam" id="TIGR01451">
    <property type="entry name" value="B_ant_repeat"/>
    <property type="match status" value="1"/>
</dbReference>
<dbReference type="PATRIC" id="fig|662479.7.peg.1367"/>
<sequence length="715" mass="75776">MSGSRRAILLVGLSSSLVGVFFLVSPALGNAVSPTGVVRTAPVAFIGVLTVVLAVVSLVGDGVDIPSLSTSDGTRPTAATEPPSPERRPRYEHPGATFARRLDAISWTDRREDEPTARLELRSELREMATAILLRREQVTRAEIEARLDDGRWTDDPSAAAFFTDDAVPSLSPRQRLRSLWSGEPPFAQRARHAVAELATRAGDTPVAPVFADAAKASLDDAPPVTTRQYASVSSDSGSPENAVGTDDVGGVDDAENFDDADHADAERTRPIQESTRGTSGVTAAALVAGGLGIITLRPALLLLALFGATISGYSRIASLPPETVAITRTVSDTDPTAGQEIDVTVSIRNTGDVTLTDLRLIDGVPAGLTVSEGSPRFTTALRPGMEVTLSYTVEAAHGVHTFDPALLVTRDVSGTQKRESLCSDSSTTVVCRRPETPLAETRFRQQTTAHSGQALSETTGAGVTFHSVREFRPGDPLSRIDWKRKAKTGEFTTIDFRERRRKTVLLLIDARAETYLAANGCDGPLVQRSATVGLSLASHYLSEDIPVGLTALSPRACWLSPNTGDAHRRRIRETLAGDPGSGSGSGFGSAHSPVSGSGSDSDSAFAWHAPAATFDATEVVREIHQRAPVDAEILFISPLFDDEAVSVARRLDAYGRTISVLSPDPTASMSPLSCGTGYASLTRRLRCSDLRGAGIPVTEWGPSESLAEVLSRGP</sequence>
<proteinExistence type="predicted"/>
<keyword evidence="6" id="KW-1185">Reference proteome</keyword>
<dbReference type="RefSeq" id="WP_008319533.1">
    <property type="nucleotide sequence ID" value="NZ_AOLN01000010.1"/>
</dbReference>
<organism evidence="5 6">
    <name type="scientific">Haloferax mucosum ATCC BAA-1512</name>
    <dbReference type="NCBI Taxonomy" id="662479"/>
    <lineage>
        <taxon>Archaea</taxon>
        <taxon>Methanobacteriati</taxon>
        <taxon>Methanobacteriota</taxon>
        <taxon>Stenosarchaea group</taxon>
        <taxon>Halobacteria</taxon>
        <taxon>Halobacteriales</taxon>
        <taxon>Haloferacaceae</taxon>
        <taxon>Haloferax</taxon>
    </lineage>
</organism>
<accession>M0IJE2</accession>
<feature type="domain" description="DUF11" evidence="3">
    <location>
        <begin position="325"/>
        <end position="377"/>
    </location>
</feature>
<reference evidence="5 6" key="1">
    <citation type="journal article" date="2014" name="PLoS Genet.">
        <title>Phylogenetically driven sequencing of extremely halophilic archaea reveals strategies for static and dynamic osmo-response.</title>
        <authorList>
            <person name="Becker E.A."/>
            <person name="Seitzer P.M."/>
            <person name="Tritt A."/>
            <person name="Larsen D."/>
            <person name="Krusor M."/>
            <person name="Yao A.I."/>
            <person name="Wu D."/>
            <person name="Madern D."/>
            <person name="Eisen J.A."/>
            <person name="Darling A.E."/>
            <person name="Facciotti M.T."/>
        </authorList>
    </citation>
    <scope>NUCLEOTIDE SEQUENCE [LARGE SCALE GENOMIC DNA]</scope>
    <source>
        <strain evidence="5 6">ATCC BAA-1512</strain>
    </source>
</reference>
<dbReference type="InterPro" id="IPR055693">
    <property type="entry name" value="DUF7269"/>
</dbReference>
<feature type="region of interest" description="Disordered" evidence="1">
    <location>
        <begin position="222"/>
        <end position="266"/>
    </location>
</feature>
<dbReference type="AlphaFoldDB" id="M0IJE2"/>
<evidence type="ECO:0000256" key="1">
    <source>
        <dbReference type="SAM" id="MobiDB-lite"/>
    </source>
</evidence>
<feature type="transmembrane region" description="Helical" evidence="2">
    <location>
        <begin position="282"/>
        <end position="307"/>
    </location>
</feature>
<dbReference type="InterPro" id="IPR047589">
    <property type="entry name" value="DUF11_rpt"/>
</dbReference>
<dbReference type="Pfam" id="PF23933">
    <property type="entry name" value="DUF7269"/>
    <property type="match status" value="1"/>
</dbReference>
<gene>
    <name evidence="5" type="ORF">C440_06772</name>
</gene>
<dbReference type="InterPro" id="IPR001434">
    <property type="entry name" value="OmcB-like_DUF11"/>
</dbReference>
<dbReference type="OrthoDB" id="31512at2157"/>
<dbReference type="InterPro" id="IPR002881">
    <property type="entry name" value="DUF58"/>
</dbReference>
<dbReference type="Proteomes" id="UP000011550">
    <property type="component" value="Unassembled WGS sequence"/>
</dbReference>
<feature type="region of interest" description="Disordered" evidence="1">
    <location>
        <begin position="575"/>
        <end position="597"/>
    </location>
</feature>
<keyword evidence="2" id="KW-1133">Transmembrane helix</keyword>
<evidence type="ECO:0000259" key="4">
    <source>
        <dbReference type="Pfam" id="PF01882"/>
    </source>
</evidence>
<evidence type="ECO:0000259" key="3">
    <source>
        <dbReference type="Pfam" id="PF01345"/>
    </source>
</evidence>
<comment type="caution">
    <text evidence="5">The sequence shown here is derived from an EMBL/GenBank/DDBJ whole genome shotgun (WGS) entry which is preliminary data.</text>
</comment>
<feature type="compositionally biased region" description="Acidic residues" evidence="1">
    <location>
        <begin position="250"/>
        <end position="259"/>
    </location>
</feature>
<keyword evidence="2" id="KW-0472">Membrane</keyword>
<name>M0IJE2_9EURY</name>
<feature type="compositionally biased region" description="Polar residues" evidence="1">
    <location>
        <begin position="226"/>
        <end position="240"/>
    </location>
</feature>
<protein>
    <recommendedName>
        <fullName evidence="7">DUF58 domain-containing protein</fullName>
    </recommendedName>
</protein>
<dbReference type="PANTHER" id="PTHR33608:SF6">
    <property type="entry name" value="BLL2464 PROTEIN"/>
    <property type="match status" value="1"/>
</dbReference>
<feature type="region of interest" description="Disordered" evidence="1">
    <location>
        <begin position="66"/>
        <end position="92"/>
    </location>
</feature>
<dbReference type="Pfam" id="PF01882">
    <property type="entry name" value="DUF58"/>
    <property type="match status" value="1"/>
</dbReference>
<dbReference type="EMBL" id="AOLN01000010">
    <property type="protein sequence ID" value="ELZ95973.1"/>
    <property type="molecule type" value="Genomic_DNA"/>
</dbReference>